<keyword evidence="3" id="KW-1185">Reference proteome</keyword>
<evidence type="ECO:0000313" key="2">
    <source>
        <dbReference type="EMBL" id="EJK54639.1"/>
    </source>
</evidence>
<proteinExistence type="predicted"/>
<accession>K0RQL7</accession>
<gene>
    <name evidence="2" type="ORF">THAOC_25715</name>
</gene>
<dbReference type="AlphaFoldDB" id="K0RQL7"/>
<feature type="compositionally biased region" description="Low complexity" evidence="1">
    <location>
        <begin position="151"/>
        <end position="168"/>
    </location>
</feature>
<sequence>MAWGDCGSDEDDEAVGRSAASDGRGRRRSIAAEKQWGEIDAAAAAEAGSCRLSPTGSSSSSSIEVIEEHSGGNSRPSLKSDAGGKRPSKSVPSFTRDGRMRHGGHNGYAKSGFSPDKPPPKRIAAAGGGSSGQVAAGTARRLRAPASGPLRSTSSGAGRAGSISVAARLPSAPSAQTSVHASSGLQDYDCTNTPGIRQLWTLDE</sequence>
<comment type="caution">
    <text evidence="2">The sequence shown here is derived from an EMBL/GenBank/DDBJ whole genome shotgun (WGS) entry which is preliminary data.</text>
</comment>
<dbReference type="Proteomes" id="UP000266841">
    <property type="component" value="Unassembled WGS sequence"/>
</dbReference>
<name>K0RQL7_THAOC</name>
<evidence type="ECO:0000256" key="1">
    <source>
        <dbReference type="SAM" id="MobiDB-lite"/>
    </source>
</evidence>
<dbReference type="EMBL" id="AGNL01035519">
    <property type="protein sequence ID" value="EJK54639.1"/>
    <property type="molecule type" value="Genomic_DNA"/>
</dbReference>
<evidence type="ECO:0000313" key="3">
    <source>
        <dbReference type="Proteomes" id="UP000266841"/>
    </source>
</evidence>
<protein>
    <submittedName>
        <fullName evidence="2">Uncharacterized protein</fullName>
    </submittedName>
</protein>
<organism evidence="2 3">
    <name type="scientific">Thalassiosira oceanica</name>
    <name type="common">Marine diatom</name>
    <dbReference type="NCBI Taxonomy" id="159749"/>
    <lineage>
        <taxon>Eukaryota</taxon>
        <taxon>Sar</taxon>
        <taxon>Stramenopiles</taxon>
        <taxon>Ochrophyta</taxon>
        <taxon>Bacillariophyta</taxon>
        <taxon>Coscinodiscophyceae</taxon>
        <taxon>Thalassiosirophycidae</taxon>
        <taxon>Thalassiosirales</taxon>
        <taxon>Thalassiosiraceae</taxon>
        <taxon>Thalassiosira</taxon>
    </lineage>
</organism>
<feature type="compositionally biased region" description="Polar residues" evidence="1">
    <location>
        <begin position="173"/>
        <end position="192"/>
    </location>
</feature>
<reference evidence="2 3" key="1">
    <citation type="journal article" date="2012" name="Genome Biol.">
        <title>Genome and low-iron response of an oceanic diatom adapted to chronic iron limitation.</title>
        <authorList>
            <person name="Lommer M."/>
            <person name="Specht M."/>
            <person name="Roy A.S."/>
            <person name="Kraemer L."/>
            <person name="Andreson R."/>
            <person name="Gutowska M.A."/>
            <person name="Wolf J."/>
            <person name="Bergner S.V."/>
            <person name="Schilhabel M.B."/>
            <person name="Klostermeier U.C."/>
            <person name="Beiko R.G."/>
            <person name="Rosenstiel P."/>
            <person name="Hippler M."/>
            <person name="Laroche J."/>
        </authorList>
    </citation>
    <scope>NUCLEOTIDE SEQUENCE [LARGE SCALE GENOMIC DNA]</scope>
    <source>
        <strain evidence="2 3">CCMP1005</strain>
    </source>
</reference>
<feature type="region of interest" description="Disordered" evidence="1">
    <location>
        <begin position="1"/>
        <end position="192"/>
    </location>
</feature>